<feature type="domain" description="Gram-positive cocci surface proteins LPxTG" evidence="7">
    <location>
        <begin position="1492"/>
        <end position="1528"/>
    </location>
</feature>
<dbReference type="EMBL" id="JBHSSA010000026">
    <property type="protein sequence ID" value="MFC6253432.1"/>
    <property type="molecule type" value="Genomic_DNA"/>
</dbReference>
<dbReference type="InterPro" id="IPR019931">
    <property type="entry name" value="LPXTG_anchor"/>
</dbReference>
<dbReference type="Gene3D" id="3.10.20.320">
    <property type="entry name" value="Putative peptidoglycan bound protein (lpxtg motif)"/>
    <property type="match status" value="2"/>
</dbReference>
<dbReference type="Proteomes" id="UP001596190">
    <property type="component" value="Unassembled WGS sequence"/>
</dbReference>
<feature type="region of interest" description="Disordered" evidence="5">
    <location>
        <begin position="1339"/>
        <end position="1430"/>
    </location>
</feature>
<proteinExistence type="predicted"/>
<name>A0ABW1T6Z3_9LACO</name>
<accession>A0ABW1T6Z3</accession>
<keyword evidence="1" id="KW-0134">Cell wall</keyword>
<keyword evidence="6" id="KW-0812">Transmembrane</keyword>
<evidence type="ECO:0000313" key="8">
    <source>
        <dbReference type="EMBL" id="MFC6253432.1"/>
    </source>
</evidence>
<feature type="compositionally biased region" description="Polar residues" evidence="5">
    <location>
        <begin position="1410"/>
        <end position="1430"/>
    </location>
</feature>
<evidence type="ECO:0000256" key="4">
    <source>
        <dbReference type="ARBA" id="ARBA00023088"/>
    </source>
</evidence>
<dbReference type="Pfam" id="PF00746">
    <property type="entry name" value="Gram_pos_anchor"/>
    <property type="match status" value="1"/>
</dbReference>
<dbReference type="RefSeq" id="WP_137630105.1">
    <property type="nucleotide sequence ID" value="NZ_BJDO01000004.1"/>
</dbReference>
<comment type="caution">
    <text evidence="8">The sequence shown here is derived from an EMBL/GenBank/DDBJ whole genome shotgun (WGS) entry which is preliminary data.</text>
</comment>
<keyword evidence="4" id="KW-0572">Peptidoglycan-anchor</keyword>
<evidence type="ECO:0000313" key="9">
    <source>
        <dbReference type="Proteomes" id="UP001596190"/>
    </source>
</evidence>
<dbReference type="PROSITE" id="PS50847">
    <property type="entry name" value="GRAM_POS_ANCHORING"/>
    <property type="match status" value="1"/>
</dbReference>
<sequence>MDAAKASAAQVYATTHQPQEIDAVADDSDTAAPLTISANAVGYGTNAQSPLTLTLQVNANAGDVYKINIPADTSVYTFDRVVPLASSMGTTVTDKNTDGSRTVTDTFTTNSTTTQEIRFNLSNNATYQPAGMADVGKTVDKTITYSVNGVAQAPITFTQRIQPTTKLSTVSLLYPDSQTVSKILPNQNYVFGVSVNEADGVQDDSSATARVNSADNYGGSEINIPVPTGFVLDSNSTNQINGFGDGSTITQPGGKGTNVIISVPEKSGNQALDNAPEYKIVGAFNVAQTTTDQTLTANGNVTFSQVINSDSAPLTDSADPWNVTILSANADATQGSKATVTSKGNSSIASDKLELNQDASDSPQYLNSFGFTFNSAAEANNAKVTINVPSGLDVTSITTPVQGISPSSYMPDTSSWGYTLTLADGTTETGTVNAGDTAKVTGNSAIRTAVFTPNKLAPGSYTNDLGKANSFNAAGQLSTTYDNGTAVKNGDKLTSAIAIAFDTNDGQTQMVSVPTTQTIVDDVALGQITLITRSSAPGNSSAGTLETRYNDGEGQTTNKIYEPTFYFVIPKATTVASINSLYWYTDPTANPATTDSTGGLLTKATGAKVSKFIADNGQTVVKIDYSGTGTTVDMSQTTGYWGAVTFANNSDALPGKYPYYVYIASPKTKLLNATKPKDSSFVENNPNAYLMNGEGESGTGDWTIETAKSFNNSSVAQGNRDIDAVKNGTSDVNGDGTLNFYDSIVNTLLDDGKDHKASVAINLPTEGVNGSQYTFKLNDSTGVDVPANYTTTNGDGTAINPVILYSTQLQPVTDTATAPDTTGYVNNNQVTDWSSIRSIIVQIDGIKTNTSTGRIKISGTTAGDFKQQAGKTGYLQTIFYGDNNEASVDSKTSIKITGASTVKTRYHYVDADGDDQYVDLNDLSKTLNDDVDTFTNNYPTQLSGFSLTDQALIPTGYSLVTDDSGKVTPTIVDGTNNGKAEFGKTAQYYYDGDYVQYELADNASLKVTYVDTDNNNATVGTPEILDGTVGETGTYNTKVPTNYVLAPGQNVIVPYKFSTDTSDNLTIKLAHKHTADVPQGFNSTTTRTITVVGVDGKQTVIQQPVKWTTDTDLVTGVTTYTPSENYSDYVTPVVEGYTPTSPDTPAITNAPTTTMPTNPADIFITYTPNKQNTTLEYVDDDNGGAVVGQLTTISGATDGIVGWNASNIPAHYILASGQPTSGTYTFKAGNNSPIQIHLNHKLDYTTTTSTRTIHYVVDDPSFTGQVPAPTVQTVTWKVVTDEVTDQSVATPQGAYYEQTVPNLPGYTANPSKVDQQFFGSVVAQDVPMYNEDVVVTYTPQLTGPKKGDDGSGNQPGGNPTGPTTGLTTGDETSTPGKVVTNTTTPGKGTKKTTNPGTAVNKPTAPKGVKKTTNPGTAVNKATTPNKGVTKTTSLGAIVPRTTANNVNGSQSSLGSNTNAGTAETLTTSVAATQNGSVAEGQSNSSTVNQQKLPQTNEQSHSTVGLGILGLLTSVLGLVGLKRRKRNDE</sequence>
<evidence type="ECO:0000256" key="2">
    <source>
        <dbReference type="ARBA" id="ARBA00022525"/>
    </source>
</evidence>
<evidence type="ECO:0000256" key="5">
    <source>
        <dbReference type="SAM" id="MobiDB-lite"/>
    </source>
</evidence>
<protein>
    <submittedName>
        <fullName evidence="8">LPXTG cell wall anchor domain-containing protein</fullName>
    </submittedName>
</protein>
<evidence type="ECO:0000256" key="1">
    <source>
        <dbReference type="ARBA" id="ARBA00022512"/>
    </source>
</evidence>
<keyword evidence="2" id="KW-0964">Secreted</keyword>
<keyword evidence="6" id="KW-0472">Membrane</keyword>
<dbReference type="NCBIfam" id="TIGR01167">
    <property type="entry name" value="LPXTG_anchor"/>
    <property type="match status" value="1"/>
</dbReference>
<gene>
    <name evidence="8" type="ORF">ACFP1H_02285</name>
</gene>
<keyword evidence="3" id="KW-0732">Signal</keyword>
<feature type="region of interest" description="Disordered" evidence="5">
    <location>
        <begin position="1475"/>
        <end position="1498"/>
    </location>
</feature>
<feature type="transmembrane region" description="Helical" evidence="6">
    <location>
        <begin position="1502"/>
        <end position="1520"/>
    </location>
</feature>
<reference evidence="9" key="1">
    <citation type="journal article" date="2019" name="Int. J. Syst. Evol. Microbiol.">
        <title>The Global Catalogue of Microorganisms (GCM) 10K type strain sequencing project: providing services to taxonomists for standard genome sequencing and annotation.</title>
        <authorList>
            <consortium name="The Broad Institute Genomics Platform"/>
            <consortium name="The Broad Institute Genome Sequencing Center for Infectious Disease"/>
            <person name="Wu L."/>
            <person name="Ma J."/>
        </authorList>
    </citation>
    <scope>NUCLEOTIDE SEQUENCE [LARGE SCALE GENOMIC DNA]</scope>
    <source>
        <strain evidence="9">CCM 8950</strain>
    </source>
</reference>
<evidence type="ECO:0000256" key="3">
    <source>
        <dbReference type="ARBA" id="ARBA00022729"/>
    </source>
</evidence>
<evidence type="ECO:0000256" key="6">
    <source>
        <dbReference type="SAM" id="Phobius"/>
    </source>
</evidence>
<dbReference type="Gene3D" id="2.60.40.4300">
    <property type="match status" value="2"/>
</dbReference>
<feature type="compositionally biased region" description="Low complexity" evidence="5">
    <location>
        <begin position="1360"/>
        <end position="1397"/>
    </location>
</feature>
<evidence type="ECO:0000259" key="7">
    <source>
        <dbReference type="PROSITE" id="PS50847"/>
    </source>
</evidence>
<keyword evidence="6" id="KW-1133">Transmembrane helix</keyword>
<keyword evidence="9" id="KW-1185">Reference proteome</keyword>
<organism evidence="8 9">
    <name type="scientific">Secundilactobacillus hailunensis</name>
    <dbReference type="NCBI Taxonomy" id="2559923"/>
    <lineage>
        <taxon>Bacteria</taxon>
        <taxon>Bacillati</taxon>
        <taxon>Bacillota</taxon>
        <taxon>Bacilli</taxon>
        <taxon>Lactobacillales</taxon>
        <taxon>Lactobacillaceae</taxon>
        <taxon>Secundilactobacillus</taxon>
    </lineage>
</organism>